<keyword evidence="2" id="KW-0813">Transport</keyword>
<dbReference type="SUPFAM" id="SSF53850">
    <property type="entry name" value="Periplasmic binding protein-like II"/>
    <property type="match status" value="1"/>
</dbReference>
<dbReference type="AlphaFoldDB" id="B5HKD4"/>
<feature type="compositionally biased region" description="Basic and acidic residues" evidence="4">
    <location>
        <begin position="1"/>
        <end position="13"/>
    </location>
</feature>
<dbReference type="EMBL" id="CM000950">
    <property type="protein sequence ID" value="EDY67295.1"/>
    <property type="molecule type" value="Genomic_DNA"/>
</dbReference>
<dbReference type="SMART" id="SM00062">
    <property type="entry name" value="PBPb"/>
    <property type="match status" value="1"/>
</dbReference>
<keyword evidence="7" id="KW-1185">Reference proteome</keyword>
<reference evidence="7" key="1">
    <citation type="submission" date="2008-02" db="EMBL/GenBank/DDBJ databases">
        <authorList>
            <consortium name="The Broad Institute Genome Sequencing Platform"/>
            <person name="Fischbach M."/>
            <person name="Ward D."/>
            <person name="Young S."/>
            <person name="Jaffe D."/>
            <person name="Gnerre S."/>
            <person name="Berlin A."/>
            <person name="Heiman D."/>
            <person name="Hepburn T."/>
            <person name="Sykes S."/>
            <person name="Alvarado L."/>
            <person name="Kodira C.D."/>
            <person name="Straight P."/>
            <person name="Clardy J."/>
            <person name="Hung D."/>
            <person name="Kolter R."/>
            <person name="Mekalanos J."/>
            <person name="Walker S."/>
            <person name="Walsh C.T."/>
            <person name="Lander E."/>
            <person name="Galagan J."/>
            <person name="Nusbaum C."/>
            <person name="Birren B."/>
        </authorList>
    </citation>
    <scope>NUCLEOTIDE SEQUENCE [LARGE SCALE GENOMIC DNA]</scope>
    <source>
        <strain evidence="7">ATCC 25486 / DSM 40338 / CBS 914.69 / JCM 4507 / NBRC 13074 / NRRL 2958 / 5647</strain>
    </source>
</reference>
<feature type="region of interest" description="Disordered" evidence="4">
    <location>
        <begin position="1"/>
        <end position="53"/>
    </location>
</feature>
<dbReference type="CDD" id="cd13692">
    <property type="entry name" value="PBP2_BztA"/>
    <property type="match status" value="1"/>
</dbReference>
<dbReference type="Pfam" id="PF00497">
    <property type="entry name" value="SBP_bac_3"/>
    <property type="match status" value="1"/>
</dbReference>
<keyword evidence="3" id="KW-0732">Signal</keyword>
<evidence type="ECO:0000313" key="7">
    <source>
        <dbReference type="Proteomes" id="UP000002805"/>
    </source>
</evidence>
<dbReference type="PANTHER" id="PTHR30085:SF7">
    <property type="entry name" value="AMINO-ACID ABC TRANSPORTER-BINDING PROTEIN YHDW-RELATED"/>
    <property type="match status" value="1"/>
</dbReference>
<dbReference type="PANTHER" id="PTHR30085">
    <property type="entry name" value="AMINO ACID ABC TRANSPORTER PERMEASE"/>
    <property type="match status" value="1"/>
</dbReference>
<name>B5HKD4_STRE2</name>
<evidence type="ECO:0000259" key="5">
    <source>
        <dbReference type="SMART" id="SM00062"/>
    </source>
</evidence>
<proteinExistence type="inferred from homology"/>
<feature type="domain" description="Solute-binding protein family 3/N-terminal" evidence="5">
    <location>
        <begin position="64"/>
        <end position="286"/>
    </location>
</feature>
<feature type="compositionally biased region" description="Basic residues" evidence="4">
    <location>
        <begin position="17"/>
        <end position="27"/>
    </location>
</feature>
<sequence length="352" mass="37636">MERRGRYARDGRPGQRSPHRTAAHRAAHLQPAPLRQSGTRTAREPRMNRPATTATLRSAKVRGAVRVAVSQGVRGLSLRTPAGRWTGLDTDIARAVAAAALEDAEAIDWVPVRATDRLRTLESGRADLTVCNLTWTMGREATGAVLFAGITCYDGEGFLVRAADGLADPADLAGRRLAVHNGCTTVVNLESWYGPLGLEVEPVGFDDPADALAAYACGDCAAYVLDRTALAGARACLPRPQDHRILPVSISREPMAAAVHEADPHWFRLVRWVLQLLVAAEHEGPEAAARLAGPHGPSAGLDEKWADRVLSAVGTYGDVYERNLGAASGLDVPRGVNELWTAGGLHYAVPLH</sequence>
<accession>B5HKD4</accession>
<reference evidence="7" key="2">
    <citation type="submission" date="2009-10" db="EMBL/GenBank/DDBJ databases">
        <title>The genome sequence of Streptomyces pristinaespiralis strain ATCC 25486.</title>
        <authorList>
            <consortium name="The Broad Institute Genome Sequencing Platform"/>
            <consortium name="Broad Institute Microbial Sequencing Center"/>
            <person name="Fischbach M."/>
            <person name="Godfrey P."/>
            <person name="Ward D."/>
            <person name="Young S."/>
            <person name="Zeng Q."/>
            <person name="Koehrsen M."/>
            <person name="Alvarado L."/>
            <person name="Berlin A.M."/>
            <person name="Bochicchio J."/>
            <person name="Borenstein D."/>
            <person name="Chapman S.B."/>
            <person name="Chen Z."/>
            <person name="Engels R."/>
            <person name="Freedman E."/>
            <person name="Gellesch M."/>
            <person name="Goldberg J."/>
            <person name="Griggs A."/>
            <person name="Gujja S."/>
            <person name="Heilman E.R."/>
            <person name="Heiman D.I."/>
            <person name="Hepburn T.A."/>
            <person name="Howarth C."/>
            <person name="Jen D."/>
            <person name="Larson L."/>
            <person name="Lewis B."/>
            <person name="Mehta T."/>
            <person name="Park D."/>
            <person name="Pearson M."/>
            <person name="Richards J."/>
            <person name="Roberts A."/>
            <person name="Saif S."/>
            <person name="Shea T.D."/>
            <person name="Shenoy N."/>
            <person name="Sisk P."/>
            <person name="Stolte C."/>
            <person name="Sykes S.N."/>
            <person name="Thomson T."/>
            <person name="Walk T."/>
            <person name="White J."/>
            <person name="Yandava C."/>
            <person name="Straight P."/>
            <person name="Clardy J."/>
            <person name="Hung D."/>
            <person name="Kolter R."/>
            <person name="Mekalanos J."/>
            <person name="Walker S."/>
            <person name="Walsh C.T."/>
            <person name="Wieland-Brown L.C."/>
            <person name="Haas B."/>
            <person name="Nusbaum C."/>
            <person name="Birren B."/>
        </authorList>
    </citation>
    <scope>NUCLEOTIDE SEQUENCE [LARGE SCALE GENOMIC DNA]</scope>
    <source>
        <strain evidence="7">ATCC 25486 / DSM 40338 / CBS 914.69 / JCM 4507 / NBRC 13074 / NRRL 2958 / 5647</strain>
    </source>
</reference>
<dbReference type="Gene3D" id="3.40.190.10">
    <property type="entry name" value="Periplasmic binding protein-like II"/>
    <property type="match status" value="2"/>
</dbReference>
<protein>
    <submittedName>
        <fullName evidence="6">ABC transporter amino acid-binding protein</fullName>
    </submittedName>
</protein>
<evidence type="ECO:0000256" key="4">
    <source>
        <dbReference type="SAM" id="MobiDB-lite"/>
    </source>
</evidence>
<dbReference type="InterPro" id="IPR001638">
    <property type="entry name" value="Solute-binding_3/MltF_N"/>
</dbReference>
<organism evidence="6 7">
    <name type="scientific">Streptomyces pristinaespiralis (strain ATCC 25486 / DSM 40338 / CBS 914.69 / JCM 4507 / KCC S-0507 / NBRC 13074 / NRRL 2958 / 5647)</name>
    <dbReference type="NCBI Taxonomy" id="457429"/>
    <lineage>
        <taxon>Bacteria</taxon>
        <taxon>Bacillati</taxon>
        <taxon>Actinomycetota</taxon>
        <taxon>Actinomycetes</taxon>
        <taxon>Kitasatosporales</taxon>
        <taxon>Streptomycetaceae</taxon>
        <taxon>Streptomyces</taxon>
    </lineage>
</organism>
<evidence type="ECO:0000313" key="6">
    <source>
        <dbReference type="EMBL" id="EDY67295.1"/>
    </source>
</evidence>
<evidence type="ECO:0000256" key="2">
    <source>
        <dbReference type="ARBA" id="ARBA00022448"/>
    </source>
</evidence>
<dbReference type="Proteomes" id="UP000002805">
    <property type="component" value="Chromosome"/>
</dbReference>
<dbReference type="InterPro" id="IPR051455">
    <property type="entry name" value="Bact_solute-bind_prot3"/>
</dbReference>
<evidence type="ECO:0000256" key="3">
    <source>
        <dbReference type="ARBA" id="ARBA00022729"/>
    </source>
</evidence>
<dbReference type="eggNOG" id="COG0834">
    <property type="taxonomic scope" value="Bacteria"/>
</dbReference>
<evidence type="ECO:0000256" key="1">
    <source>
        <dbReference type="ARBA" id="ARBA00010333"/>
    </source>
</evidence>
<dbReference type="GO" id="GO:0006865">
    <property type="term" value="P:amino acid transport"/>
    <property type="evidence" value="ECO:0007669"/>
    <property type="project" value="TreeGrafter"/>
</dbReference>
<gene>
    <name evidence="6" type="ORF">SSDG_05623</name>
</gene>
<dbReference type="HOGENOM" id="CLU_019602_3_2_11"/>
<comment type="similarity">
    <text evidence="1">Belongs to the bacterial solute-binding protein 3 family.</text>
</comment>